<organism evidence="1 2">
    <name type="scientific">Streptomonospora halophila</name>
    <dbReference type="NCBI Taxonomy" id="427369"/>
    <lineage>
        <taxon>Bacteria</taxon>
        <taxon>Bacillati</taxon>
        <taxon>Actinomycetota</taxon>
        <taxon>Actinomycetes</taxon>
        <taxon>Streptosporangiales</taxon>
        <taxon>Nocardiopsidaceae</taxon>
        <taxon>Streptomonospora</taxon>
    </lineage>
</organism>
<dbReference type="EMBL" id="BAABIK010000026">
    <property type="protein sequence ID" value="GAA4951972.1"/>
    <property type="molecule type" value="Genomic_DNA"/>
</dbReference>
<dbReference type="Proteomes" id="UP001499993">
    <property type="component" value="Unassembled WGS sequence"/>
</dbReference>
<name>A0ABP9GT14_9ACTN</name>
<keyword evidence="2" id="KW-1185">Reference proteome</keyword>
<protein>
    <submittedName>
        <fullName evidence="1">Uncharacterized protein</fullName>
    </submittedName>
</protein>
<sequence>MPCRFPPRFRRCRPASARAVRNAVRYRAAERRGRRAAKRGKARSVVPERTSAVPLSVIVTRPYTAGIPAVSRAPVCSRACGDAVTVRVTPRHPKTGYSVAVAPQECAGACAGCGMDVPPRRLDSAELTPETLIAEDSAF</sequence>
<accession>A0ABP9GT14</accession>
<reference evidence="2" key="1">
    <citation type="journal article" date="2019" name="Int. J. Syst. Evol. Microbiol.">
        <title>The Global Catalogue of Microorganisms (GCM) 10K type strain sequencing project: providing services to taxonomists for standard genome sequencing and annotation.</title>
        <authorList>
            <consortium name="The Broad Institute Genomics Platform"/>
            <consortium name="The Broad Institute Genome Sequencing Center for Infectious Disease"/>
            <person name="Wu L."/>
            <person name="Ma J."/>
        </authorList>
    </citation>
    <scope>NUCLEOTIDE SEQUENCE [LARGE SCALE GENOMIC DNA]</scope>
    <source>
        <strain evidence="2">JCM 18123</strain>
    </source>
</reference>
<evidence type="ECO:0000313" key="1">
    <source>
        <dbReference type="EMBL" id="GAA4951972.1"/>
    </source>
</evidence>
<proteinExistence type="predicted"/>
<evidence type="ECO:0000313" key="2">
    <source>
        <dbReference type="Proteomes" id="UP001499993"/>
    </source>
</evidence>
<gene>
    <name evidence="1" type="ORF">GCM10023224_40800</name>
</gene>
<comment type="caution">
    <text evidence="1">The sequence shown here is derived from an EMBL/GenBank/DDBJ whole genome shotgun (WGS) entry which is preliminary data.</text>
</comment>